<protein>
    <submittedName>
        <fullName evidence="1">Uncharacterized protein</fullName>
    </submittedName>
</protein>
<dbReference type="RefSeq" id="WP_157104854.1">
    <property type="nucleotide sequence ID" value="NZ_JAAXOM010000001.1"/>
</dbReference>
<gene>
    <name evidence="1" type="ORF">HGA10_02095</name>
</gene>
<evidence type="ECO:0000313" key="1">
    <source>
        <dbReference type="EMBL" id="NKX86103.1"/>
    </source>
</evidence>
<sequence length="185" mass="21278">MHSAIFQWIDEADPVTQDWLDEAKQRSRPPLPPTRPNEPTSETVVLSEQRLMIGYSYADEDPSDPLIEAALVQTRGTATDELIEWWRCPDDTNVDLQPGDTLILINLRDHEESLDDLNPRRQTEQPARVVKLVVSRGDTYVLYRTAKNRRTTTVSRLRKALPNGRFDEHTASTDRQLNRAILDLF</sequence>
<dbReference type="EMBL" id="JAAXOM010000001">
    <property type="protein sequence ID" value="NKX86103.1"/>
    <property type="molecule type" value="Genomic_DNA"/>
</dbReference>
<keyword evidence="2" id="KW-1185">Reference proteome</keyword>
<evidence type="ECO:0000313" key="2">
    <source>
        <dbReference type="Proteomes" id="UP000572007"/>
    </source>
</evidence>
<name>A0A846VZP6_9NOCA</name>
<dbReference type="Proteomes" id="UP000572007">
    <property type="component" value="Unassembled WGS sequence"/>
</dbReference>
<dbReference type="AlphaFoldDB" id="A0A846VZP6"/>
<proteinExistence type="predicted"/>
<reference evidence="1 2" key="1">
    <citation type="submission" date="2020-04" db="EMBL/GenBank/DDBJ databases">
        <title>MicrobeNet Type strains.</title>
        <authorList>
            <person name="Nicholson A.C."/>
        </authorList>
    </citation>
    <scope>NUCLEOTIDE SEQUENCE [LARGE SCALE GENOMIC DNA]</scope>
    <source>
        <strain evidence="1 2">DSM 44960</strain>
    </source>
</reference>
<accession>A0A846VZP6</accession>
<organism evidence="1 2">
    <name type="scientific">Nocardia coubleae</name>
    <dbReference type="NCBI Taxonomy" id="356147"/>
    <lineage>
        <taxon>Bacteria</taxon>
        <taxon>Bacillati</taxon>
        <taxon>Actinomycetota</taxon>
        <taxon>Actinomycetes</taxon>
        <taxon>Mycobacteriales</taxon>
        <taxon>Nocardiaceae</taxon>
        <taxon>Nocardia</taxon>
    </lineage>
</organism>
<comment type="caution">
    <text evidence="1">The sequence shown here is derived from an EMBL/GenBank/DDBJ whole genome shotgun (WGS) entry which is preliminary data.</text>
</comment>